<dbReference type="RefSeq" id="WP_106989649.1">
    <property type="nucleotide sequence ID" value="NZ_JAVEVW010000116.1"/>
</dbReference>
<evidence type="ECO:0000313" key="2">
    <source>
        <dbReference type="Proteomes" id="UP000241736"/>
    </source>
</evidence>
<comment type="caution">
    <text evidence="1">The sequence shown here is derived from an EMBL/GenBank/DDBJ whole genome shotgun (WGS) entry which is preliminary data.</text>
</comment>
<evidence type="ECO:0008006" key="3">
    <source>
        <dbReference type="Google" id="ProtNLM"/>
    </source>
</evidence>
<dbReference type="OrthoDB" id="5966659at2"/>
<sequence>MPRSSASSSTCRFDWRPSRWQLAALCALAPLAAGSVMASGLPAGWRLLLAAVALLAGLTQAWREWRRPPLQLAWAHDGLWLADGQGRVRHVARPLLREQGPLLVLSGRDAAGRHWRAAWWPDTLPRPLRRQLRLRSAVSPRSAIHLPSMAA</sequence>
<dbReference type="EMBL" id="PVLF01000003">
    <property type="protein sequence ID" value="PRH83270.1"/>
    <property type="molecule type" value="Genomic_DNA"/>
</dbReference>
<dbReference type="Proteomes" id="UP000241736">
    <property type="component" value="Unassembled WGS sequence"/>
</dbReference>
<protein>
    <recommendedName>
        <fullName evidence="3">Toxin CptA</fullName>
    </recommendedName>
</protein>
<proteinExistence type="predicted"/>
<keyword evidence="2" id="KW-1185">Reference proteome</keyword>
<dbReference type="AlphaFoldDB" id="A0A2P6MBA1"/>
<reference evidence="1 2" key="1">
    <citation type="submission" date="2018-03" db="EMBL/GenBank/DDBJ databases">
        <title>Arenimonas caeni sp. nov., isolated from activated sludge.</title>
        <authorList>
            <person name="Liu H."/>
        </authorList>
    </citation>
    <scope>NUCLEOTIDE SEQUENCE [LARGE SCALE GENOMIC DNA]</scope>
    <source>
        <strain evidence="2">z29</strain>
    </source>
</reference>
<gene>
    <name evidence="1" type="ORF">C6N40_03715</name>
</gene>
<accession>A0A2P6MBA1</accession>
<name>A0A2P6MBA1_9GAMM</name>
<organism evidence="1 2">
    <name type="scientific">Arenimonas caeni</name>
    <dbReference type="NCBI Taxonomy" id="2058085"/>
    <lineage>
        <taxon>Bacteria</taxon>
        <taxon>Pseudomonadati</taxon>
        <taxon>Pseudomonadota</taxon>
        <taxon>Gammaproteobacteria</taxon>
        <taxon>Lysobacterales</taxon>
        <taxon>Lysobacteraceae</taxon>
        <taxon>Arenimonas</taxon>
    </lineage>
</organism>
<evidence type="ECO:0000313" key="1">
    <source>
        <dbReference type="EMBL" id="PRH83270.1"/>
    </source>
</evidence>